<evidence type="ECO:0000313" key="3">
    <source>
        <dbReference type="Proteomes" id="UP000005713"/>
    </source>
</evidence>
<feature type="region of interest" description="Disordered" evidence="1">
    <location>
        <begin position="450"/>
        <end position="473"/>
    </location>
</feature>
<evidence type="ECO:0000256" key="1">
    <source>
        <dbReference type="SAM" id="MobiDB-lite"/>
    </source>
</evidence>
<comment type="caution">
    <text evidence="2">The sequence shown here is derived from an EMBL/GenBank/DDBJ whole genome shotgun (WGS) entry which is preliminary data.</text>
</comment>
<reference evidence="2 3" key="1">
    <citation type="submission" date="2006-06" db="EMBL/GenBank/DDBJ databases">
        <authorList>
            <person name="Moran M.A."/>
            <person name="Ferriera S."/>
            <person name="Johnson J."/>
            <person name="Kravitz S."/>
            <person name="Beeson K."/>
            <person name="Sutton G."/>
            <person name="Rogers Y.-H."/>
            <person name="Friedman R."/>
            <person name="Frazier M."/>
            <person name="Venter J.C."/>
        </authorList>
    </citation>
    <scope>NUCLEOTIDE SEQUENCE [LARGE SCALE GENOMIC DNA]</scope>
    <source>
        <strain evidence="2 3">E-37</strain>
    </source>
</reference>
<gene>
    <name evidence="2" type="ORF">SSE37_12856</name>
</gene>
<organism evidence="2 3">
    <name type="scientific">Sagittula stellata (strain ATCC 700073 / DSM 11524 / E-37)</name>
    <dbReference type="NCBI Taxonomy" id="388399"/>
    <lineage>
        <taxon>Bacteria</taxon>
        <taxon>Pseudomonadati</taxon>
        <taxon>Pseudomonadota</taxon>
        <taxon>Alphaproteobacteria</taxon>
        <taxon>Rhodobacterales</taxon>
        <taxon>Roseobacteraceae</taxon>
        <taxon>Sagittula</taxon>
    </lineage>
</organism>
<keyword evidence="3" id="KW-1185">Reference proteome</keyword>
<dbReference type="Proteomes" id="UP000005713">
    <property type="component" value="Unassembled WGS sequence"/>
</dbReference>
<evidence type="ECO:0000313" key="2">
    <source>
        <dbReference type="EMBL" id="EBA07087.1"/>
    </source>
</evidence>
<proteinExistence type="predicted"/>
<dbReference type="RefSeq" id="WP_005861230.1">
    <property type="nucleotide sequence ID" value="NZ_AAYA01000011.1"/>
</dbReference>
<accession>A3K6W0</accession>
<dbReference type="EMBL" id="AAYA01000011">
    <property type="protein sequence ID" value="EBA07087.1"/>
    <property type="molecule type" value="Genomic_DNA"/>
</dbReference>
<name>A3K6W0_SAGS3</name>
<dbReference type="OrthoDB" id="7596884at2"/>
<feature type="compositionally biased region" description="Basic and acidic residues" evidence="1">
    <location>
        <begin position="450"/>
        <end position="462"/>
    </location>
</feature>
<sequence length="641" mass="70117">MTADVETCPAIWSILYRHEPSREIGRRKITIKRPNLVDLKLVDQVVRELNLPEVMAQLDAAEVATLAAVAATAKKQHGDDAGASNALQALLKSRPGELDVDIALVAIADYGVNRDILRAFPEMTQSSAMIEAIIEAATQGLLAGWHRYVELNALVVRDLNQARRAFPAVERLTRDFAPTVLIAATARGLGWTSWVKLFAILYDEVELAGETRCTVPERRGPDTEETFAMRRAAWDVILPDGSVREVAQLILDLDGALSASGPDVRAVYVQRLRKAIGGDADLRRAAVEALLSRCPPRQHDLALFAATRLVEPDDEAFVKALTEHPDREVGYRADKLRHAVFGKSTSEEAWPTPSVSTIARGLFSIGLDPIPSKYPKTWIGDRLVELLIEQTVAGEERRFAEEYSDHSEEGEEGLLRSFFSRLESRLGDLGDGLRATASATGAARNTSIDLKYRPVDKSEEGKPGVNPKGDAEPPGFSADLCLIVDPYLEDRSLGKRATLIQAKRLRLKDPTQSDKGLASSFKLDPLQMTDLIRQTGSSFYLFQCPGLLDRGVPMVATQLVEDLARHHAASAAQIPAHLVGPASRPFAEWLTYMVLGLRTGDPLAELVAKAEGGAGRRPRPLAKFGTVEIVLRVGDLKSKDD</sequence>
<protein>
    <submittedName>
        <fullName evidence="2">Uncharacterized protein</fullName>
    </submittedName>
</protein>
<dbReference type="AlphaFoldDB" id="A3K6W0"/>